<reference evidence="2" key="1">
    <citation type="journal article" date="2014" name="Front. Microbiol.">
        <title>High frequency of phylogenetically diverse reductive dehalogenase-homologous genes in deep subseafloor sedimentary metagenomes.</title>
        <authorList>
            <person name="Kawai M."/>
            <person name="Futagami T."/>
            <person name="Toyoda A."/>
            <person name="Takaki Y."/>
            <person name="Nishi S."/>
            <person name="Hori S."/>
            <person name="Arai W."/>
            <person name="Tsubouchi T."/>
            <person name="Morono Y."/>
            <person name="Uchiyama I."/>
            <person name="Ito T."/>
            <person name="Fujiyama A."/>
            <person name="Inagaki F."/>
            <person name="Takami H."/>
        </authorList>
    </citation>
    <scope>NUCLEOTIDE SEQUENCE</scope>
    <source>
        <strain evidence="2">Expedition CK06-06</strain>
    </source>
</reference>
<keyword evidence="1" id="KW-0812">Transmembrane</keyword>
<sequence>MDGIYTITCNGCETKLAYDQENEELVNLGKHVKFSKGKISQATPRKTREYGKKRTYFLYFLFGVWTLGIGFIVYMFRNIRDLENHQSEYKIEMGAEPILSDGELFPNFNSMVRDRFFYSPWYAGLFGLVTIVFDILSAATAKYSMLYFHLKNQSKDT</sequence>
<keyword evidence="1" id="KW-0472">Membrane</keyword>
<protein>
    <submittedName>
        <fullName evidence="2">Uncharacterized protein</fullName>
    </submittedName>
</protein>
<dbReference type="EMBL" id="BARU01024605">
    <property type="protein sequence ID" value="GAH51186.1"/>
    <property type="molecule type" value="Genomic_DNA"/>
</dbReference>
<keyword evidence="1" id="KW-1133">Transmembrane helix</keyword>
<evidence type="ECO:0000313" key="2">
    <source>
        <dbReference type="EMBL" id="GAH51186.1"/>
    </source>
</evidence>
<feature type="transmembrane region" description="Helical" evidence="1">
    <location>
        <begin position="121"/>
        <end position="141"/>
    </location>
</feature>
<feature type="non-terminal residue" evidence="2">
    <location>
        <position position="157"/>
    </location>
</feature>
<gene>
    <name evidence="2" type="ORF">S03H2_39753</name>
</gene>
<feature type="transmembrane region" description="Helical" evidence="1">
    <location>
        <begin position="56"/>
        <end position="76"/>
    </location>
</feature>
<evidence type="ECO:0000256" key="1">
    <source>
        <dbReference type="SAM" id="Phobius"/>
    </source>
</evidence>
<comment type="caution">
    <text evidence="2">The sequence shown here is derived from an EMBL/GenBank/DDBJ whole genome shotgun (WGS) entry which is preliminary data.</text>
</comment>
<organism evidence="2">
    <name type="scientific">marine sediment metagenome</name>
    <dbReference type="NCBI Taxonomy" id="412755"/>
    <lineage>
        <taxon>unclassified sequences</taxon>
        <taxon>metagenomes</taxon>
        <taxon>ecological metagenomes</taxon>
    </lineage>
</organism>
<dbReference type="AlphaFoldDB" id="X1FZV4"/>
<accession>X1FZV4</accession>
<name>X1FZV4_9ZZZZ</name>
<proteinExistence type="predicted"/>